<feature type="compositionally biased region" description="Polar residues" evidence="10">
    <location>
        <begin position="123"/>
        <end position="137"/>
    </location>
</feature>
<dbReference type="SMART" id="SM00849">
    <property type="entry name" value="Lactamase_B"/>
    <property type="match status" value="1"/>
</dbReference>
<evidence type="ECO:0000256" key="10">
    <source>
        <dbReference type="SAM" id="MobiDB-lite"/>
    </source>
</evidence>
<dbReference type="InterPro" id="IPR036866">
    <property type="entry name" value="RibonucZ/Hydroxyglut_hydro"/>
</dbReference>
<dbReference type="GO" id="GO:0008800">
    <property type="term" value="F:beta-lactamase activity"/>
    <property type="evidence" value="ECO:0007669"/>
    <property type="project" value="UniProtKB-EC"/>
</dbReference>
<accession>A0AAY4DBP2</accession>
<dbReference type="SUPFAM" id="SSF56281">
    <property type="entry name" value="Metallo-hydrolase/oxidoreductase"/>
    <property type="match status" value="1"/>
</dbReference>
<evidence type="ECO:0000313" key="13">
    <source>
        <dbReference type="Proteomes" id="UP000694580"/>
    </source>
</evidence>
<dbReference type="GO" id="GO:0035312">
    <property type="term" value="F:5'-3' DNA exonuclease activity"/>
    <property type="evidence" value="ECO:0007669"/>
    <property type="project" value="TreeGrafter"/>
</dbReference>
<evidence type="ECO:0000259" key="11">
    <source>
        <dbReference type="SMART" id="SM00849"/>
    </source>
</evidence>
<dbReference type="GeneID" id="114795302"/>
<reference evidence="12 13" key="1">
    <citation type="submission" date="2020-06" db="EMBL/GenBank/DDBJ databases">
        <authorList>
            <consortium name="Wellcome Sanger Institute Data Sharing"/>
        </authorList>
    </citation>
    <scope>NUCLEOTIDE SEQUENCE [LARGE SCALE GENOMIC DNA]</scope>
</reference>
<dbReference type="EC" id="3.5.2.6" evidence="4"/>
<reference evidence="12" key="2">
    <citation type="submission" date="2025-08" db="UniProtKB">
        <authorList>
            <consortium name="Ensembl"/>
        </authorList>
    </citation>
    <scope>IDENTIFICATION</scope>
</reference>
<evidence type="ECO:0000256" key="3">
    <source>
        <dbReference type="ARBA" id="ARBA00010304"/>
    </source>
</evidence>
<feature type="compositionally biased region" description="Basic residues" evidence="10">
    <location>
        <begin position="17"/>
        <end position="35"/>
    </location>
</feature>
<evidence type="ECO:0000256" key="4">
    <source>
        <dbReference type="ARBA" id="ARBA00012865"/>
    </source>
</evidence>
<feature type="region of interest" description="Disordered" evidence="10">
    <location>
        <begin position="1"/>
        <end position="59"/>
    </location>
</feature>
<evidence type="ECO:0000256" key="6">
    <source>
        <dbReference type="ARBA" id="ARBA00023204"/>
    </source>
</evidence>
<feature type="region of interest" description="Disordered" evidence="10">
    <location>
        <begin position="123"/>
        <end position="157"/>
    </location>
</feature>
<dbReference type="Gene3D" id="3.40.50.12650">
    <property type="match status" value="1"/>
</dbReference>
<comment type="catalytic activity">
    <reaction evidence="1">
        <text>a beta-lactam + H2O = a substituted beta-amino acid</text>
        <dbReference type="Rhea" id="RHEA:20401"/>
        <dbReference type="ChEBI" id="CHEBI:15377"/>
        <dbReference type="ChEBI" id="CHEBI:35627"/>
        <dbReference type="ChEBI" id="CHEBI:140347"/>
        <dbReference type="EC" id="3.5.2.6"/>
    </reaction>
</comment>
<dbReference type="GO" id="GO:0005634">
    <property type="term" value="C:nucleus"/>
    <property type="evidence" value="ECO:0007669"/>
    <property type="project" value="UniProtKB-SubCell"/>
</dbReference>
<dbReference type="RefSeq" id="XP_028844230.1">
    <property type="nucleotide sequence ID" value="XM_028988397.1"/>
</dbReference>
<dbReference type="GO" id="GO:0006303">
    <property type="term" value="P:double-strand break repair via nonhomologous end joining"/>
    <property type="evidence" value="ECO:0007669"/>
    <property type="project" value="TreeGrafter"/>
</dbReference>
<dbReference type="InterPro" id="IPR001279">
    <property type="entry name" value="Metallo-B-lactamas"/>
</dbReference>
<dbReference type="GO" id="GO:0036297">
    <property type="term" value="P:interstrand cross-link repair"/>
    <property type="evidence" value="ECO:0007669"/>
    <property type="project" value="TreeGrafter"/>
</dbReference>
<feature type="region of interest" description="Disordered" evidence="10">
    <location>
        <begin position="361"/>
        <end position="397"/>
    </location>
</feature>
<feature type="domain" description="Metallo-beta-lactamase" evidence="11">
    <location>
        <begin position="514"/>
        <end position="652"/>
    </location>
</feature>
<evidence type="ECO:0000256" key="7">
    <source>
        <dbReference type="ARBA" id="ARBA00023242"/>
    </source>
</evidence>
<dbReference type="PANTHER" id="PTHR23240">
    <property type="entry name" value="DNA CROSS-LINK REPAIR PROTEIN PSO2/SNM1-RELATED"/>
    <property type="match status" value="1"/>
</dbReference>
<reference evidence="12" key="3">
    <citation type="submission" date="2025-09" db="UniProtKB">
        <authorList>
            <consortium name="Ensembl"/>
        </authorList>
    </citation>
    <scope>IDENTIFICATION</scope>
</reference>
<dbReference type="Pfam" id="PF12706">
    <property type="entry name" value="Lactamase_B_2"/>
    <property type="match status" value="1"/>
</dbReference>
<evidence type="ECO:0000256" key="8">
    <source>
        <dbReference type="ARBA" id="ARBA00069609"/>
    </source>
</evidence>
<protein>
    <recommendedName>
        <fullName evidence="8">DNA cross-link repair 1A protein</fullName>
        <ecNumber evidence="4">3.5.2.6</ecNumber>
    </recommendedName>
    <alternativeName>
        <fullName evidence="9">SNM1 homolog A</fullName>
    </alternativeName>
</protein>
<feature type="region of interest" description="Disordered" evidence="10">
    <location>
        <begin position="417"/>
        <end position="500"/>
    </location>
</feature>
<sequence>MSQSGSESDIWEYRPLSKTRKSPAKRSRATKRRKMGASVMDPNANETGPPQDGSPEPAAGHCPLCQMPFSILMVQSRRWHVAECVESPGDDSNECPDGLRCSSSIPSHYKKYSHFLLAHSRATTQDGGPRLSRQTASPAARSSLDVASPSPQSSQDGLSNALLLLRSPALGDIKKKKGWSPSAKGPRSQESKVRADAGDEGAVRSLGRLSQGSVHSGEEPVPFQAERCDRVSQTGGVKKEPELSGDDENISYSPLSELPADVDSCTRRTLFRDEGEGDQTDDDDALFTELLDQCDAEDSNDFKDRPLVKTSFGTCVASNTSFTQQSQIIGPGSTGPAVEPQLQSQQSLILERLREQISNPDLCRCSGEADPSSSFSQTSSQTHTMGPRKTLAKAAPTSGFKQTDIGVFFGLKPLKEKGVDGQAKGSLKKPPGEGGPGENTGHLGSRRTRRRKEEEEEQVATTQAQAPVSGDNPNQDGRARQGGETGGWRRRNMAKWNKGAPQETRYCPFHKKIPGTTFAVDAFQYGTIKDVTAYFLTHFHSDHYGGLTKASTLPIYCNRITGNLVESKLKVDERYIHVLPMDTEVTVDGVKVIVLDANHCPGAAMFLFTLPNGQRVLHTGDFRADPSMERYPALQGVRVHTLYLDTTYCSPEYTFPTQGEVITFAANTAFEMVTLNPRTLVVCGTYSVGKEKVFLAVAAVLASKVCLSRDKFNTMCCLESAHIRQSITTDWKAAQVHVLPMMQLNFRSLQTHLKKFSGQYDQLVAFKPTGWTFAAARGVEDVQKRGNISIYGVPYSEHSSYLEMKRFVQWLRPDKVIATVGNRQALERHCNAWVSEAGGSRF</sequence>
<evidence type="ECO:0000256" key="9">
    <source>
        <dbReference type="ARBA" id="ARBA00078423"/>
    </source>
</evidence>
<organism evidence="12 13">
    <name type="scientific">Denticeps clupeoides</name>
    <name type="common">denticle herring</name>
    <dbReference type="NCBI Taxonomy" id="299321"/>
    <lineage>
        <taxon>Eukaryota</taxon>
        <taxon>Metazoa</taxon>
        <taxon>Chordata</taxon>
        <taxon>Craniata</taxon>
        <taxon>Vertebrata</taxon>
        <taxon>Euteleostomi</taxon>
        <taxon>Actinopterygii</taxon>
        <taxon>Neopterygii</taxon>
        <taxon>Teleostei</taxon>
        <taxon>Clupei</taxon>
        <taxon>Clupeiformes</taxon>
        <taxon>Denticipitoidei</taxon>
        <taxon>Denticipitidae</taxon>
        <taxon>Denticeps</taxon>
    </lineage>
</organism>
<dbReference type="PANTHER" id="PTHR23240:SF6">
    <property type="entry name" value="DNA CROSS-LINK REPAIR 1A PROTEIN"/>
    <property type="match status" value="1"/>
</dbReference>
<feature type="region of interest" description="Disordered" evidence="10">
    <location>
        <begin position="174"/>
        <end position="258"/>
    </location>
</feature>
<dbReference type="Gene3D" id="3.60.15.10">
    <property type="entry name" value="Ribonuclease Z/Hydroxyacylglutathione hydrolase-like"/>
    <property type="match status" value="1"/>
</dbReference>
<keyword evidence="5" id="KW-0227">DNA damage</keyword>
<name>A0AAY4DBP2_9TELE</name>
<evidence type="ECO:0000256" key="1">
    <source>
        <dbReference type="ARBA" id="ARBA00001526"/>
    </source>
</evidence>
<gene>
    <name evidence="12" type="primary">DCLRE1A</name>
</gene>
<keyword evidence="7" id="KW-0539">Nucleus</keyword>
<dbReference type="AlphaFoldDB" id="A0AAY4DBP2"/>
<dbReference type="Pfam" id="PF07522">
    <property type="entry name" value="DRMBL"/>
    <property type="match status" value="1"/>
</dbReference>
<dbReference type="FunFam" id="3.60.15.10:FF:000010">
    <property type="entry name" value="DNA cross-link repair 1A"/>
    <property type="match status" value="1"/>
</dbReference>
<dbReference type="Proteomes" id="UP000694580">
    <property type="component" value="Chromosome 8"/>
</dbReference>
<dbReference type="GeneTree" id="ENSGT00940000158766"/>
<proteinExistence type="inferred from homology"/>
<dbReference type="FunFam" id="3.40.50.12650:FF:000001">
    <property type="entry name" value="DNA cross-link repair 1A"/>
    <property type="match status" value="1"/>
</dbReference>
<feature type="compositionally biased region" description="Low complexity" evidence="10">
    <location>
        <begin position="372"/>
        <end position="382"/>
    </location>
</feature>
<feature type="compositionally biased region" description="Basic and acidic residues" evidence="10">
    <location>
        <begin position="187"/>
        <end position="197"/>
    </location>
</feature>
<comment type="subcellular location">
    <subcellularLocation>
        <location evidence="2">Nucleus</location>
    </subcellularLocation>
</comment>
<comment type="similarity">
    <text evidence="3">Belongs to the DNA repair metallo-beta-lactamase (DRMBL) family.</text>
</comment>
<keyword evidence="6" id="KW-0234">DNA repair</keyword>
<evidence type="ECO:0000256" key="5">
    <source>
        <dbReference type="ARBA" id="ARBA00022763"/>
    </source>
</evidence>
<dbReference type="InterPro" id="IPR011084">
    <property type="entry name" value="DRMBL"/>
</dbReference>
<dbReference type="Ensembl" id="ENSDCDT00010053000.1">
    <property type="protein sequence ID" value="ENSDCDP00010042947.1"/>
    <property type="gene ID" value="ENSDCDG00010026909.1"/>
</dbReference>
<evidence type="ECO:0000256" key="2">
    <source>
        <dbReference type="ARBA" id="ARBA00004123"/>
    </source>
</evidence>
<dbReference type="GO" id="GO:0003684">
    <property type="term" value="F:damaged DNA binding"/>
    <property type="evidence" value="ECO:0007669"/>
    <property type="project" value="TreeGrafter"/>
</dbReference>
<evidence type="ECO:0000313" key="12">
    <source>
        <dbReference type="Ensembl" id="ENSDCDP00010042947.1"/>
    </source>
</evidence>
<keyword evidence="13" id="KW-1185">Reference proteome</keyword>